<sequence length="74" mass="8072">MMEVLAGWVTCVAKSHTTGGPHRVTRWSRTGHSSLRGSHRDPCIPKDPGSAREGLRPYGTLHSQVQSTPPHTTD</sequence>
<feature type="region of interest" description="Disordered" evidence="1">
    <location>
        <begin position="17"/>
        <end position="74"/>
    </location>
</feature>
<dbReference type="AlphaFoldDB" id="A0A5B7IYY4"/>
<dbReference type="Proteomes" id="UP000324222">
    <property type="component" value="Unassembled WGS sequence"/>
</dbReference>
<proteinExistence type="predicted"/>
<dbReference type="EMBL" id="VSRR010074604">
    <property type="protein sequence ID" value="MPC87473.1"/>
    <property type="molecule type" value="Genomic_DNA"/>
</dbReference>
<feature type="compositionally biased region" description="Basic and acidic residues" evidence="1">
    <location>
        <begin position="38"/>
        <end position="55"/>
    </location>
</feature>
<organism evidence="2 3">
    <name type="scientific">Portunus trituberculatus</name>
    <name type="common">Swimming crab</name>
    <name type="synonym">Neptunus trituberculatus</name>
    <dbReference type="NCBI Taxonomy" id="210409"/>
    <lineage>
        <taxon>Eukaryota</taxon>
        <taxon>Metazoa</taxon>
        <taxon>Ecdysozoa</taxon>
        <taxon>Arthropoda</taxon>
        <taxon>Crustacea</taxon>
        <taxon>Multicrustacea</taxon>
        <taxon>Malacostraca</taxon>
        <taxon>Eumalacostraca</taxon>
        <taxon>Eucarida</taxon>
        <taxon>Decapoda</taxon>
        <taxon>Pleocyemata</taxon>
        <taxon>Brachyura</taxon>
        <taxon>Eubrachyura</taxon>
        <taxon>Portunoidea</taxon>
        <taxon>Portunidae</taxon>
        <taxon>Portuninae</taxon>
        <taxon>Portunus</taxon>
    </lineage>
</organism>
<feature type="compositionally biased region" description="Polar residues" evidence="1">
    <location>
        <begin position="61"/>
        <end position="74"/>
    </location>
</feature>
<gene>
    <name evidence="2" type="ORF">E2C01_082335</name>
</gene>
<accession>A0A5B7IYY4</accession>
<evidence type="ECO:0000313" key="2">
    <source>
        <dbReference type="EMBL" id="MPC87473.1"/>
    </source>
</evidence>
<feature type="compositionally biased region" description="Polar residues" evidence="1">
    <location>
        <begin position="27"/>
        <end position="36"/>
    </location>
</feature>
<keyword evidence="3" id="KW-1185">Reference proteome</keyword>
<evidence type="ECO:0000313" key="3">
    <source>
        <dbReference type="Proteomes" id="UP000324222"/>
    </source>
</evidence>
<protein>
    <submittedName>
        <fullName evidence="2">Uncharacterized protein</fullName>
    </submittedName>
</protein>
<reference evidence="2 3" key="1">
    <citation type="submission" date="2019-05" db="EMBL/GenBank/DDBJ databases">
        <title>Another draft genome of Portunus trituberculatus and its Hox gene families provides insights of decapod evolution.</title>
        <authorList>
            <person name="Jeong J.-H."/>
            <person name="Song I."/>
            <person name="Kim S."/>
            <person name="Choi T."/>
            <person name="Kim D."/>
            <person name="Ryu S."/>
            <person name="Kim W."/>
        </authorList>
    </citation>
    <scope>NUCLEOTIDE SEQUENCE [LARGE SCALE GENOMIC DNA]</scope>
    <source>
        <tissue evidence="2">Muscle</tissue>
    </source>
</reference>
<name>A0A5B7IYY4_PORTR</name>
<evidence type="ECO:0000256" key="1">
    <source>
        <dbReference type="SAM" id="MobiDB-lite"/>
    </source>
</evidence>
<comment type="caution">
    <text evidence="2">The sequence shown here is derived from an EMBL/GenBank/DDBJ whole genome shotgun (WGS) entry which is preliminary data.</text>
</comment>